<reference evidence="3" key="1">
    <citation type="submission" date="2020-04" db="EMBL/GenBank/DDBJ databases">
        <authorList>
            <person name="Alioto T."/>
            <person name="Alioto T."/>
            <person name="Gomez Garrido J."/>
        </authorList>
    </citation>
    <scope>NUCLEOTIDE SEQUENCE</scope>
    <source>
        <strain evidence="3">A484AB</strain>
    </source>
</reference>
<gene>
    <name evidence="3" type="ORF">PACLA_8A047839</name>
</gene>
<evidence type="ECO:0000313" key="3">
    <source>
        <dbReference type="EMBL" id="CAB4003051.1"/>
    </source>
</evidence>
<feature type="region of interest" description="Disordered" evidence="1">
    <location>
        <begin position="134"/>
        <end position="211"/>
    </location>
</feature>
<dbReference type="Proteomes" id="UP001152795">
    <property type="component" value="Unassembled WGS sequence"/>
</dbReference>
<comment type="caution">
    <text evidence="3">The sequence shown here is derived from an EMBL/GenBank/DDBJ whole genome shotgun (WGS) entry which is preliminary data.</text>
</comment>
<dbReference type="EMBL" id="CACRXK020004525">
    <property type="protein sequence ID" value="CAB4003051.1"/>
    <property type="molecule type" value="Genomic_DNA"/>
</dbReference>
<dbReference type="GO" id="GO:0046983">
    <property type="term" value="F:protein dimerization activity"/>
    <property type="evidence" value="ECO:0007669"/>
    <property type="project" value="InterPro"/>
</dbReference>
<evidence type="ECO:0000259" key="2">
    <source>
        <dbReference type="Pfam" id="PF05699"/>
    </source>
</evidence>
<feature type="compositionally biased region" description="Polar residues" evidence="1">
    <location>
        <begin position="200"/>
        <end position="209"/>
    </location>
</feature>
<dbReference type="PANTHER" id="PTHR46880:SF9">
    <property type="entry name" value="ZINC FINGER PROTEIN 862"/>
    <property type="match status" value="1"/>
</dbReference>
<dbReference type="OrthoDB" id="10662993at2759"/>
<name>A0A6S7I9F4_PARCT</name>
<organism evidence="3 4">
    <name type="scientific">Paramuricea clavata</name>
    <name type="common">Red gorgonian</name>
    <name type="synonym">Violescent sea-whip</name>
    <dbReference type="NCBI Taxonomy" id="317549"/>
    <lineage>
        <taxon>Eukaryota</taxon>
        <taxon>Metazoa</taxon>
        <taxon>Cnidaria</taxon>
        <taxon>Anthozoa</taxon>
        <taxon>Octocorallia</taxon>
        <taxon>Malacalcyonacea</taxon>
        <taxon>Plexauridae</taxon>
        <taxon>Paramuricea</taxon>
    </lineage>
</organism>
<feature type="domain" description="HAT C-terminal dimerisation" evidence="2">
    <location>
        <begin position="60"/>
        <end position="114"/>
    </location>
</feature>
<accession>A0A6S7I9F4</accession>
<evidence type="ECO:0000313" key="4">
    <source>
        <dbReference type="Proteomes" id="UP001152795"/>
    </source>
</evidence>
<evidence type="ECO:0000256" key="1">
    <source>
        <dbReference type="SAM" id="MobiDB-lite"/>
    </source>
</evidence>
<feature type="compositionally biased region" description="Acidic residues" evidence="1">
    <location>
        <begin position="168"/>
        <end position="177"/>
    </location>
</feature>
<dbReference type="InterPro" id="IPR008906">
    <property type="entry name" value="HATC_C_dom"/>
</dbReference>
<feature type="compositionally biased region" description="Basic residues" evidence="1">
    <location>
        <begin position="137"/>
        <end position="158"/>
    </location>
</feature>
<dbReference type="AlphaFoldDB" id="A0A6S7I9F4"/>
<sequence>MITAILEKFRPILLKQGLCQSNYNQAILEEWHDMLSHTVNFLQSEKANYKKTWRLLFNCSYSSKWKNILLLVQLLFSVPICNAKLERLFSKLKRTKSDARCSLGEERLTNVLRIEEEGPPLGSFDASPVVQMWQSQKVRRPNQKRRKKYRARKKKVKYYHVSEKDANSDDSVDDINDVIDTTPAPPASESDNVEDMEVSNDGTDSSGSGRTAALLFSDTDSEASDFVGFLPEDLWRFVIHGGIDGEVAREFAEQINMDDFGVDWDGPIPTDLNNDNHVEVPDTNFPLNMEQLNELREIIDPLRHSQYHGVDIYLETLQFITERM</sequence>
<dbReference type="SUPFAM" id="SSF53098">
    <property type="entry name" value="Ribonuclease H-like"/>
    <property type="match status" value="1"/>
</dbReference>
<dbReference type="Pfam" id="PF05699">
    <property type="entry name" value="Dimer_Tnp_hAT"/>
    <property type="match status" value="1"/>
</dbReference>
<dbReference type="InterPro" id="IPR012337">
    <property type="entry name" value="RNaseH-like_sf"/>
</dbReference>
<proteinExistence type="predicted"/>
<keyword evidence="4" id="KW-1185">Reference proteome</keyword>
<dbReference type="PANTHER" id="PTHR46880">
    <property type="entry name" value="RAS-ASSOCIATING DOMAIN-CONTAINING PROTEIN"/>
    <property type="match status" value="1"/>
</dbReference>
<protein>
    <submittedName>
        <fullName evidence="3">Zinc finger 862-like</fullName>
    </submittedName>
</protein>